<feature type="transmembrane region" description="Helical" evidence="5">
    <location>
        <begin position="92"/>
        <end position="115"/>
    </location>
</feature>
<dbReference type="InterPro" id="IPR047817">
    <property type="entry name" value="ABC2_TM_bact-type"/>
</dbReference>
<dbReference type="InterPro" id="IPR051784">
    <property type="entry name" value="Nod_factor_ABC_transporter"/>
</dbReference>
<keyword evidence="3 5" id="KW-1133">Transmembrane helix</keyword>
<keyword evidence="8" id="KW-1185">Reference proteome</keyword>
<comment type="similarity">
    <text evidence="5">Belongs to the ABC-2 integral membrane protein family.</text>
</comment>
<feature type="transmembrane region" description="Helical" evidence="5">
    <location>
        <begin position="61"/>
        <end position="80"/>
    </location>
</feature>
<evidence type="ECO:0000313" key="7">
    <source>
        <dbReference type="EMBL" id="GJD97409.1"/>
    </source>
</evidence>
<keyword evidence="5" id="KW-0813">Transport</keyword>
<name>A0ABQ4S698_9HYPH</name>
<proteinExistence type="inferred from homology"/>
<keyword evidence="2 5" id="KW-0812">Transmembrane</keyword>
<dbReference type="PANTHER" id="PTHR43229:SF2">
    <property type="entry name" value="NODULATION PROTEIN J"/>
    <property type="match status" value="1"/>
</dbReference>
<evidence type="ECO:0000256" key="3">
    <source>
        <dbReference type="ARBA" id="ARBA00022989"/>
    </source>
</evidence>
<comment type="caution">
    <text evidence="7">The sequence shown here is derived from an EMBL/GenBank/DDBJ whole genome shotgun (WGS) entry which is preliminary data.</text>
</comment>
<dbReference type="PROSITE" id="PS51012">
    <property type="entry name" value="ABC_TM2"/>
    <property type="match status" value="1"/>
</dbReference>
<dbReference type="NCBIfam" id="TIGR03861">
    <property type="entry name" value="phenyl_ABC_PedC"/>
    <property type="match status" value="1"/>
</dbReference>
<organism evidence="7 8">
    <name type="scientific">Methylobacterium iners</name>
    <dbReference type="NCBI Taxonomy" id="418707"/>
    <lineage>
        <taxon>Bacteria</taxon>
        <taxon>Pseudomonadati</taxon>
        <taxon>Pseudomonadota</taxon>
        <taxon>Alphaproteobacteria</taxon>
        <taxon>Hyphomicrobiales</taxon>
        <taxon>Methylobacteriaceae</taxon>
        <taxon>Methylobacterium</taxon>
    </lineage>
</organism>
<feature type="transmembrane region" description="Helical" evidence="5">
    <location>
        <begin position="136"/>
        <end position="161"/>
    </location>
</feature>
<evidence type="ECO:0000256" key="2">
    <source>
        <dbReference type="ARBA" id="ARBA00022692"/>
    </source>
</evidence>
<reference evidence="7" key="2">
    <citation type="submission" date="2021-08" db="EMBL/GenBank/DDBJ databases">
        <authorList>
            <person name="Tani A."/>
            <person name="Ola A."/>
            <person name="Ogura Y."/>
            <person name="Katsura K."/>
            <person name="Hayashi T."/>
        </authorList>
    </citation>
    <scope>NUCLEOTIDE SEQUENCE</scope>
    <source>
        <strain evidence="7">DSM 19015</strain>
    </source>
</reference>
<evidence type="ECO:0000256" key="4">
    <source>
        <dbReference type="ARBA" id="ARBA00023136"/>
    </source>
</evidence>
<sequence length="297" mass="32764">MTTQTNVAAPALPAPAGKSVPHLGRLDLVGYLICLTGIARRELLRFFNQKERFFSALVRPLVWLFIFAAGFRNVLGVSIVPPYETYVLYEVYVVPGLAVMIQLFNGMQSSLSMVYDREVGSMKVLLTSPYPRWTLLFAKLVAGVVVSVVQAYTFLAIAYFWELDIPPIGYLAALPAFLAAGLMLGAIGLFLSSLVRQLENFASVMNFVIFPMFFASSALYPLWRIRESSETLYVICMANPFTHAVELVRFALYGRFEPIACAVVVGTTLVFFTLAVIAYDPGRGIMARRGGPAAEPT</sequence>
<dbReference type="RefSeq" id="WP_238246474.1">
    <property type="nucleotide sequence ID" value="NZ_BPQP01000089.1"/>
</dbReference>
<dbReference type="PANTHER" id="PTHR43229">
    <property type="entry name" value="NODULATION PROTEIN J"/>
    <property type="match status" value="1"/>
</dbReference>
<reference evidence="7" key="1">
    <citation type="journal article" date="2021" name="Front. Microbiol.">
        <title>Comprehensive Comparative Genomics and Phenotyping of Methylobacterium Species.</title>
        <authorList>
            <person name="Alessa O."/>
            <person name="Ogura Y."/>
            <person name="Fujitani Y."/>
            <person name="Takami H."/>
            <person name="Hayashi T."/>
            <person name="Sahin N."/>
            <person name="Tani A."/>
        </authorList>
    </citation>
    <scope>NUCLEOTIDE SEQUENCE</scope>
    <source>
        <strain evidence="7">DSM 19015</strain>
    </source>
</reference>
<dbReference type="InterPro" id="IPR013525">
    <property type="entry name" value="ABC2_TM"/>
</dbReference>
<dbReference type="Proteomes" id="UP001055125">
    <property type="component" value="Unassembled WGS sequence"/>
</dbReference>
<keyword evidence="5" id="KW-1003">Cell membrane</keyword>
<evidence type="ECO:0000259" key="6">
    <source>
        <dbReference type="PROSITE" id="PS51012"/>
    </source>
</evidence>
<feature type="transmembrane region" description="Helical" evidence="5">
    <location>
        <begin position="167"/>
        <end position="191"/>
    </location>
</feature>
<feature type="transmembrane region" description="Helical" evidence="5">
    <location>
        <begin position="256"/>
        <end position="279"/>
    </location>
</feature>
<evidence type="ECO:0000313" key="8">
    <source>
        <dbReference type="Proteomes" id="UP001055125"/>
    </source>
</evidence>
<keyword evidence="4 5" id="KW-0472">Membrane</keyword>
<dbReference type="Pfam" id="PF01061">
    <property type="entry name" value="ABC2_membrane"/>
    <property type="match status" value="1"/>
</dbReference>
<dbReference type="InterPro" id="IPR000412">
    <property type="entry name" value="ABC_2_transport"/>
</dbReference>
<evidence type="ECO:0000256" key="5">
    <source>
        <dbReference type="RuleBase" id="RU361157"/>
    </source>
</evidence>
<dbReference type="PIRSF" id="PIRSF006648">
    <property type="entry name" value="DrrB"/>
    <property type="match status" value="1"/>
</dbReference>
<evidence type="ECO:0000256" key="1">
    <source>
        <dbReference type="ARBA" id="ARBA00004141"/>
    </source>
</evidence>
<dbReference type="InterPro" id="IPR022403">
    <property type="entry name" value="Alc_ABC_transptr_permease"/>
</dbReference>
<protein>
    <recommendedName>
        <fullName evidence="5">Transport permease protein</fullName>
    </recommendedName>
</protein>
<gene>
    <name evidence="7" type="ORF">OCOJLMKI_4639</name>
</gene>
<feature type="domain" description="ABC transmembrane type-2" evidence="6">
    <location>
        <begin position="51"/>
        <end position="282"/>
    </location>
</feature>
<accession>A0ABQ4S698</accession>
<dbReference type="EMBL" id="BPQP01000089">
    <property type="protein sequence ID" value="GJD97409.1"/>
    <property type="molecule type" value="Genomic_DNA"/>
</dbReference>
<feature type="transmembrane region" description="Helical" evidence="5">
    <location>
        <begin position="203"/>
        <end position="223"/>
    </location>
</feature>
<comment type="subcellular location">
    <subcellularLocation>
        <location evidence="5">Cell inner membrane</location>
        <topology evidence="5">Multi-pass membrane protein</topology>
    </subcellularLocation>
    <subcellularLocation>
        <location evidence="1">Membrane</location>
        <topology evidence="1">Multi-pass membrane protein</topology>
    </subcellularLocation>
</comment>